<keyword evidence="1" id="KW-0472">Membrane</keyword>
<dbReference type="PANTHER" id="PTHR28008:SF1">
    <property type="entry name" value="DOMAIN PROTEIN, PUTATIVE (AFU_ORTHOLOGUE AFUA_3G10980)-RELATED"/>
    <property type="match status" value="1"/>
</dbReference>
<accession>A0ABQ2CN10</accession>
<dbReference type="RefSeq" id="WP_188635728.1">
    <property type="nucleotide sequence ID" value="NZ_BMNN01000002.1"/>
</dbReference>
<keyword evidence="3" id="KW-1185">Reference proteome</keyword>
<dbReference type="EMBL" id="BMNN01000002">
    <property type="protein sequence ID" value="GGI97045.1"/>
    <property type="molecule type" value="Genomic_DNA"/>
</dbReference>
<organism evidence="2 3">
    <name type="scientific">Halopseudomonas pertucinogena</name>
    <dbReference type="NCBI Taxonomy" id="86175"/>
    <lineage>
        <taxon>Bacteria</taxon>
        <taxon>Pseudomonadati</taxon>
        <taxon>Pseudomonadota</taxon>
        <taxon>Gammaproteobacteria</taxon>
        <taxon>Pseudomonadales</taxon>
        <taxon>Pseudomonadaceae</taxon>
        <taxon>Halopseudomonas</taxon>
    </lineage>
</organism>
<comment type="caution">
    <text evidence="2">The sequence shown here is derived from an EMBL/GenBank/DDBJ whole genome shotgun (WGS) entry which is preliminary data.</text>
</comment>
<evidence type="ECO:0000256" key="1">
    <source>
        <dbReference type="SAM" id="Phobius"/>
    </source>
</evidence>
<feature type="transmembrane region" description="Helical" evidence="1">
    <location>
        <begin position="45"/>
        <end position="62"/>
    </location>
</feature>
<proteinExistence type="predicted"/>
<evidence type="ECO:0000313" key="3">
    <source>
        <dbReference type="Proteomes" id="UP000633263"/>
    </source>
</evidence>
<dbReference type="PANTHER" id="PTHR28008">
    <property type="entry name" value="DOMAIN PROTEIN, PUTATIVE (AFU_ORTHOLOGUE AFUA_3G10980)-RELATED"/>
    <property type="match status" value="1"/>
</dbReference>
<evidence type="ECO:0000313" key="2">
    <source>
        <dbReference type="EMBL" id="GGI97045.1"/>
    </source>
</evidence>
<feature type="transmembrane region" description="Helical" evidence="1">
    <location>
        <begin position="95"/>
        <end position="115"/>
    </location>
</feature>
<keyword evidence="1" id="KW-1133">Transmembrane helix</keyword>
<protein>
    <recommendedName>
        <fullName evidence="4">VanZ family protein</fullName>
    </recommendedName>
</protein>
<gene>
    <name evidence="2" type="ORF">GCM10009083_12130</name>
</gene>
<keyword evidence="1" id="KW-0812">Transmembrane</keyword>
<reference evidence="3" key="1">
    <citation type="journal article" date="2019" name="Int. J. Syst. Evol. Microbiol.">
        <title>The Global Catalogue of Microorganisms (GCM) 10K type strain sequencing project: providing services to taxonomists for standard genome sequencing and annotation.</title>
        <authorList>
            <consortium name="The Broad Institute Genomics Platform"/>
            <consortium name="The Broad Institute Genome Sequencing Center for Infectious Disease"/>
            <person name="Wu L."/>
            <person name="Ma J."/>
        </authorList>
    </citation>
    <scope>NUCLEOTIDE SEQUENCE [LARGE SCALE GENOMIC DNA]</scope>
    <source>
        <strain evidence="3">JCM 11590</strain>
    </source>
</reference>
<feature type="transmembrane region" description="Helical" evidence="1">
    <location>
        <begin position="69"/>
        <end position="89"/>
    </location>
</feature>
<feature type="transmembrane region" description="Helical" evidence="1">
    <location>
        <begin position="12"/>
        <end position="29"/>
    </location>
</feature>
<sequence length="130" mass="14869">MTPDHFQRFRWFYLILFYTVLGLGIYLGIRPEAPPTPIRFSSVDTVYHAGGLLVCTILSYPAHPRWRWWWRGLFLFGVGVVIECIQGYSSRTPDMADIYANTGGVLAGLAVLWAGRKIRWSRGTHPPQSR</sequence>
<name>A0ABQ2CN10_9GAMM</name>
<dbReference type="Proteomes" id="UP000633263">
    <property type="component" value="Unassembled WGS sequence"/>
</dbReference>
<evidence type="ECO:0008006" key="4">
    <source>
        <dbReference type="Google" id="ProtNLM"/>
    </source>
</evidence>